<feature type="region of interest" description="Disordered" evidence="1">
    <location>
        <begin position="80"/>
        <end position="131"/>
    </location>
</feature>
<organism evidence="2 3">
    <name type="scientific">Mycobacterium phage Babsiella</name>
    <dbReference type="NCBI Taxonomy" id="2902842"/>
    <lineage>
        <taxon>Viruses</taxon>
        <taxon>Duplodnaviria</taxon>
        <taxon>Heunggongvirae</taxon>
        <taxon>Uroviricota</taxon>
        <taxon>Caudoviricetes</taxon>
        <taxon>Chebruvirinae</taxon>
        <taxon>Brujitavirus</taxon>
        <taxon>Brujitavirus babsiella</taxon>
    </lineage>
</organism>
<evidence type="ECO:0000313" key="3">
    <source>
        <dbReference type="Proteomes" id="UP000005654"/>
    </source>
</evidence>
<reference evidence="2 3" key="1">
    <citation type="journal article" date="2012" name="J. Virol.">
        <title>Complete Genome Sequences of 138 Mycobacteriophages.</title>
        <authorList>
            <consortium name="the Science Education Alliance Phage Hunters Advancing Genomics and Evolutionary Science Program"/>
            <consortium name="the KwaZulu-Natal Research Institute for Tuberculosis and HIV Mycobacterial Genetics Course Students"/>
            <consortium name="the Phage Hunters Integrating Research and Education Program"/>
            <person name="Hatfull G.F."/>
        </authorList>
    </citation>
    <scope>NUCLEOTIDE SEQUENCE [LARGE SCALE GENOMIC DNA]</scope>
</reference>
<evidence type="ECO:0000256" key="1">
    <source>
        <dbReference type="SAM" id="MobiDB-lite"/>
    </source>
</evidence>
<feature type="compositionally biased region" description="Polar residues" evidence="1">
    <location>
        <begin position="99"/>
        <end position="110"/>
    </location>
</feature>
<dbReference type="Gene3D" id="1.10.260.40">
    <property type="entry name" value="lambda repressor-like DNA-binding domains"/>
    <property type="match status" value="1"/>
</dbReference>
<evidence type="ECO:0000313" key="2">
    <source>
        <dbReference type="EMBL" id="AER48411.1"/>
    </source>
</evidence>
<dbReference type="Proteomes" id="UP000005654">
    <property type="component" value="Segment"/>
</dbReference>
<dbReference type="OrthoDB" id="14190at10239"/>
<dbReference type="InterPro" id="IPR001387">
    <property type="entry name" value="Cro/C1-type_HTH"/>
</dbReference>
<sequence length="131" mass="14622">MSTVRDWVPTADDFATRLVLVRHQMGWNLKEAAMACGIKAQSWREWELENRKPRDYEGVCRQVSARSGCNLVWLMTGVNPLPPDDGSRLGESNPRPIHYQTTDSSDSGELSSADVIPLRPDHWADDADAAA</sequence>
<gene>
    <name evidence="2" type="primary">34</name>
    <name evidence="2" type="ORF">BABSIELLA_34</name>
</gene>
<proteinExistence type="predicted"/>
<evidence type="ECO:0008006" key="4">
    <source>
        <dbReference type="Google" id="ProtNLM"/>
    </source>
</evidence>
<dbReference type="SUPFAM" id="SSF47413">
    <property type="entry name" value="lambda repressor-like DNA-binding domains"/>
    <property type="match status" value="1"/>
</dbReference>
<dbReference type="GeneID" id="18560779"/>
<dbReference type="RefSeq" id="YP_009013051.1">
    <property type="nucleotide sequence ID" value="NC_023697.1"/>
</dbReference>
<dbReference type="GO" id="GO:0003677">
    <property type="term" value="F:DNA binding"/>
    <property type="evidence" value="ECO:0007669"/>
    <property type="project" value="InterPro"/>
</dbReference>
<accession>G8I6R7</accession>
<dbReference type="InterPro" id="IPR010982">
    <property type="entry name" value="Lambda_DNA-bd_dom_sf"/>
</dbReference>
<keyword evidence="3" id="KW-1185">Reference proteome</keyword>
<protein>
    <recommendedName>
        <fullName evidence="4">Immunity repressor</fullName>
    </recommendedName>
</protein>
<dbReference type="CDD" id="cd00093">
    <property type="entry name" value="HTH_XRE"/>
    <property type="match status" value="1"/>
</dbReference>
<dbReference type="KEGG" id="vg:18560779"/>
<name>G8I6R7_9CAUD</name>
<dbReference type="EMBL" id="JN699001">
    <property type="protein sequence ID" value="AER48411.1"/>
    <property type="molecule type" value="Genomic_DNA"/>
</dbReference>